<name>A0A484FCL7_COLOR</name>
<dbReference type="PANTHER" id="PTHR42973">
    <property type="entry name" value="BINDING OXIDOREDUCTASE, PUTATIVE (AFU_ORTHOLOGUE AFUA_1G17690)-RELATED"/>
    <property type="match status" value="1"/>
</dbReference>
<dbReference type="GO" id="GO:0016491">
    <property type="term" value="F:oxidoreductase activity"/>
    <property type="evidence" value="ECO:0007669"/>
    <property type="project" value="UniProtKB-KW"/>
</dbReference>
<evidence type="ECO:0000256" key="5">
    <source>
        <dbReference type="ARBA" id="ARBA00023002"/>
    </source>
</evidence>
<comment type="cofactor">
    <cofactor evidence="1">
        <name>FAD</name>
        <dbReference type="ChEBI" id="CHEBI:57692"/>
    </cofactor>
</comment>
<comment type="caution">
    <text evidence="7">The sequence shown here is derived from an EMBL/GenBank/DDBJ whole genome shotgun (WGS) entry which is preliminary data.</text>
</comment>
<dbReference type="InterPro" id="IPR036318">
    <property type="entry name" value="FAD-bd_PCMH-like_sf"/>
</dbReference>
<dbReference type="Gene3D" id="3.30.465.10">
    <property type="match status" value="1"/>
</dbReference>
<keyword evidence="3" id="KW-0285">Flavoprotein</keyword>
<accession>A0A484FCL7</accession>
<dbReference type="GO" id="GO:0071949">
    <property type="term" value="F:FAD binding"/>
    <property type="evidence" value="ECO:0007669"/>
    <property type="project" value="InterPro"/>
</dbReference>
<dbReference type="InterPro" id="IPR050416">
    <property type="entry name" value="FAD-linked_Oxidoreductase"/>
</dbReference>
<dbReference type="PANTHER" id="PTHR42973:SF9">
    <property type="entry name" value="FAD-BINDING PCMH-TYPE DOMAIN-CONTAINING PROTEIN-RELATED"/>
    <property type="match status" value="1"/>
</dbReference>
<evidence type="ECO:0000259" key="6">
    <source>
        <dbReference type="PROSITE" id="PS51387"/>
    </source>
</evidence>
<keyword evidence="5" id="KW-0560">Oxidoreductase</keyword>
<dbReference type="InterPro" id="IPR012951">
    <property type="entry name" value="BBE"/>
</dbReference>
<evidence type="ECO:0000256" key="1">
    <source>
        <dbReference type="ARBA" id="ARBA00001974"/>
    </source>
</evidence>
<dbReference type="OrthoDB" id="9996127at2759"/>
<proteinExistence type="inferred from homology"/>
<dbReference type="EMBL" id="AMCV02000039">
    <property type="protein sequence ID" value="TDZ15694.1"/>
    <property type="molecule type" value="Genomic_DNA"/>
</dbReference>
<dbReference type="InterPro" id="IPR006094">
    <property type="entry name" value="Oxid_FAD_bind_N"/>
</dbReference>
<dbReference type="STRING" id="1213857.A0A484FCL7"/>
<sequence>MRRLPHLCLESIAVIFVLVPSTALRVTVPVMMHTSGLQILAAALTAVGVNGHTLWSRQDADYQALVSSLSSTAKVFYTGSDDFNNITTRWSNLDVPTVNVVVRPTTENDVAETVKFANKKGLPFLATNSAHGAITTLGKMKSGILLDLDELTGVEIAADGQTVKVAGGTKSHVLSHALWDAGKQAVTGACECVSYLGPGLGGGHGFLQGRHGLIGDQFRSMNVVLANGTLVTINETATPDLWWAMNGAGHNFGIVTSVTSQIYNVEHQNWALELMNFSGDLVEELYEVTNNEILKNGTQPVDLINWSYWMMSPDLDAEKPIVQILLMQEGVTAVDPAYTAPFHALGPLSNSSDSGVYTDLAKFVGVRTTDGPCQKTGANNPRFPIYLETFNTTAQKLAFDFFADSIVANPALSTSLVTFDDYPMQGVKAKAGDSSAYGHRDQNVLVGPLLQYMPGDAALDDEVARLGNEFRQILHQGTGRDFVPVYLNYAFGNEGPEQWYGHEEWRMTRLQEVKAAYDPNGLFSLYGPIA</sequence>
<dbReference type="Gene3D" id="3.40.462.20">
    <property type="match status" value="1"/>
</dbReference>
<gene>
    <name evidence="7" type="primary">chyH-0</name>
    <name evidence="7" type="ORF">Cob_v011331</name>
</gene>
<evidence type="ECO:0000313" key="8">
    <source>
        <dbReference type="Proteomes" id="UP000014480"/>
    </source>
</evidence>
<dbReference type="AlphaFoldDB" id="A0A484FCL7"/>
<dbReference type="Pfam" id="PF01565">
    <property type="entry name" value="FAD_binding_4"/>
    <property type="match status" value="1"/>
</dbReference>
<dbReference type="PROSITE" id="PS51387">
    <property type="entry name" value="FAD_PCMH"/>
    <property type="match status" value="1"/>
</dbReference>
<dbReference type="Proteomes" id="UP000014480">
    <property type="component" value="Unassembled WGS sequence"/>
</dbReference>
<evidence type="ECO:0000256" key="2">
    <source>
        <dbReference type="ARBA" id="ARBA00005466"/>
    </source>
</evidence>
<reference evidence="8" key="2">
    <citation type="journal article" date="2019" name="Mol. Plant Microbe Interact.">
        <title>Genome sequence resources for four phytopathogenic fungi from the Colletotrichum orbiculare species complex.</title>
        <authorList>
            <person name="Gan P."/>
            <person name="Tsushima A."/>
            <person name="Narusaka M."/>
            <person name="Narusaka Y."/>
            <person name="Takano Y."/>
            <person name="Kubo Y."/>
            <person name="Shirasu K."/>
        </authorList>
    </citation>
    <scope>GENOME REANNOTATION</scope>
    <source>
        <strain evidence="8">104-T / ATCC 96160 / CBS 514.97 / LARS 414 / MAFF 240422</strain>
    </source>
</reference>
<keyword evidence="8" id="KW-1185">Reference proteome</keyword>
<reference evidence="8" key="1">
    <citation type="journal article" date="2013" name="New Phytol.">
        <title>Comparative genomic and transcriptomic analyses reveal the hemibiotrophic stage shift of Colletotrichum fungi.</title>
        <authorList>
            <person name="Gan P."/>
            <person name="Ikeda K."/>
            <person name="Irieda H."/>
            <person name="Narusaka M."/>
            <person name="O'Connell R.J."/>
            <person name="Narusaka Y."/>
            <person name="Takano Y."/>
            <person name="Kubo Y."/>
            <person name="Shirasu K."/>
        </authorList>
    </citation>
    <scope>NUCLEOTIDE SEQUENCE [LARGE SCALE GENOMIC DNA]</scope>
    <source>
        <strain evidence="8">104-T / ATCC 96160 / CBS 514.97 / LARS 414 / MAFF 240422</strain>
    </source>
</reference>
<evidence type="ECO:0000313" key="7">
    <source>
        <dbReference type="EMBL" id="TDZ15694.1"/>
    </source>
</evidence>
<comment type="similarity">
    <text evidence="2">Belongs to the oxygen-dependent FAD-linked oxidoreductase family.</text>
</comment>
<evidence type="ECO:0000256" key="4">
    <source>
        <dbReference type="ARBA" id="ARBA00022827"/>
    </source>
</evidence>
<dbReference type="InterPro" id="IPR016166">
    <property type="entry name" value="FAD-bd_PCMH"/>
</dbReference>
<feature type="domain" description="FAD-binding PCMH-type" evidence="6">
    <location>
        <begin position="93"/>
        <end position="265"/>
    </location>
</feature>
<organism evidence="7 8">
    <name type="scientific">Colletotrichum orbiculare (strain 104-T / ATCC 96160 / CBS 514.97 / LARS 414 / MAFF 240422)</name>
    <name type="common">Cucumber anthracnose fungus</name>
    <name type="synonym">Colletotrichum lagenarium</name>
    <dbReference type="NCBI Taxonomy" id="1213857"/>
    <lineage>
        <taxon>Eukaryota</taxon>
        <taxon>Fungi</taxon>
        <taxon>Dikarya</taxon>
        <taxon>Ascomycota</taxon>
        <taxon>Pezizomycotina</taxon>
        <taxon>Sordariomycetes</taxon>
        <taxon>Hypocreomycetidae</taxon>
        <taxon>Glomerellales</taxon>
        <taxon>Glomerellaceae</taxon>
        <taxon>Colletotrichum</taxon>
        <taxon>Colletotrichum orbiculare species complex</taxon>
    </lineage>
</organism>
<evidence type="ECO:0000256" key="3">
    <source>
        <dbReference type="ARBA" id="ARBA00022630"/>
    </source>
</evidence>
<dbReference type="InterPro" id="IPR016169">
    <property type="entry name" value="FAD-bd_PCMH_sub2"/>
</dbReference>
<protein>
    <submittedName>
        <fullName evidence="7">FAD-linked oxidoreductase chyH</fullName>
    </submittedName>
</protein>
<dbReference type="SUPFAM" id="SSF56176">
    <property type="entry name" value="FAD-binding/transporter-associated domain-like"/>
    <property type="match status" value="1"/>
</dbReference>
<keyword evidence="4" id="KW-0274">FAD</keyword>
<dbReference type="Pfam" id="PF08031">
    <property type="entry name" value="BBE"/>
    <property type="match status" value="1"/>
</dbReference>